<dbReference type="OrthoDB" id="5118059at2"/>
<evidence type="ECO:0000256" key="2">
    <source>
        <dbReference type="ARBA" id="ARBA00022475"/>
    </source>
</evidence>
<feature type="transmembrane region" description="Helical" evidence="6">
    <location>
        <begin position="364"/>
        <end position="388"/>
    </location>
</feature>
<dbReference type="Proteomes" id="UP000265742">
    <property type="component" value="Unassembled WGS sequence"/>
</dbReference>
<feature type="domain" description="ABC3 transporter permease C-terminal" evidence="7">
    <location>
        <begin position="752"/>
        <end position="864"/>
    </location>
</feature>
<proteinExistence type="predicted"/>
<keyword evidence="3 6" id="KW-0812">Transmembrane</keyword>
<reference evidence="9" key="1">
    <citation type="submission" date="2018-09" db="EMBL/GenBank/DDBJ databases">
        <authorList>
            <person name="Kim I."/>
        </authorList>
    </citation>
    <scope>NUCLEOTIDE SEQUENCE [LARGE SCALE GENOMIC DNA]</scope>
    <source>
        <strain evidence="9">DD4a</strain>
    </source>
</reference>
<feature type="transmembrane region" description="Helical" evidence="6">
    <location>
        <begin position="441"/>
        <end position="460"/>
    </location>
</feature>
<comment type="caution">
    <text evidence="8">The sequence shown here is derived from an EMBL/GenBank/DDBJ whole genome shotgun (WGS) entry which is preliminary data.</text>
</comment>
<feature type="transmembrane region" description="Helical" evidence="6">
    <location>
        <begin position="751"/>
        <end position="773"/>
    </location>
</feature>
<accession>A0A3A1TX17</accession>
<sequence length="885" mass="89349">MTAPRFALLLQRRLSRRDTPLLLVLALLTALALVAALAGPRLLADELDRAVRHAVAAEGEDADLVVRTAVGVTTPGGPALVSPERVDQREEALRRLLPPALRRVTAAPVTAVVGPDLRLTPGDTVPALRNGPVGVRIALLPRADAIRLRSGALPDDRAGSRTVDVVLSQAAADATSLRTGSVVDVPPSSDGAALRLRVTGIVDRAAGTGPSPWTDFGPLWTPRKNRNGTAAPLQITVLTDADGIGRATEALGPFPALLRSRLLPDRLTAAVAQQAARSVTGLQARPDVLQVDGGEQLAVRSSLPDVVAQAGREAGSARAQFLLLSAGVLGTAAVALVLLGGLVAARRRGAVELQRARGATAAAIAVPALAESAAVVLAAAVAAALVAGPAAPPGAVAIALVALLATPLQLALAARRGAVRRVPANRSDRARLVRLRRSRRLAAEAGLVALAVVALAVLDAGGGLSGARANPLLLVAPLVVAAAATVLVLRLVPVATRGPARLTRRSRGLAGVLVAARAGRAGALLPVLALSIATGLALNDGLLAASVASGQEAAAWDRVGADARVRGAVDVAPVRASAGVRAASAVAELRGTSVDLATTSTIVTLLAVDADYPAVAAAPPGAPAGPARTLRRLTERGGALPVVVDETVARSMVGRTLRLQLDSGEVEARAVGTVPDGPSGWSRGPYVFVDLDALRARAPAIRTTAALVDGPGAAAALQRAGAPARDVLTRTAWLQARRDAPLVAGTRTATVLAAALLALLAAFASAAAVLAGAPDRRRTLGLLRTLGTRRTAGWWLLLADLLPLVVGGIAGGAVVGIVCAAVVDPALALAALTGGRADPPIVLSGPVLATVLAGLVAVLAVAVGTEAVSWRRDRFTEVLRVGGRG</sequence>
<name>A0A3A1TX17_9MICO</name>
<evidence type="ECO:0000313" key="8">
    <source>
        <dbReference type="EMBL" id="RIX28148.1"/>
    </source>
</evidence>
<evidence type="ECO:0000256" key="6">
    <source>
        <dbReference type="SAM" id="Phobius"/>
    </source>
</evidence>
<keyword evidence="5 6" id="KW-0472">Membrane</keyword>
<gene>
    <name evidence="8" type="ORF">D1781_11745</name>
</gene>
<evidence type="ECO:0000256" key="5">
    <source>
        <dbReference type="ARBA" id="ARBA00023136"/>
    </source>
</evidence>
<keyword evidence="9" id="KW-1185">Reference proteome</keyword>
<dbReference type="RefSeq" id="WP_119482458.1">
    <property type="nucleotide sequence ID" value="NZ_QXTG01000002.1"/>
</dbReference>
<feature type="transmembrane region" description="Helical" evidence="6">
    <location>
        <begin position="794"/>
        <end position="823"/>
    </location>
</feature>
<evidence type="ECO:0000313" key="9">
    <source>
        <dbReference type="Proteomes" id="UP000265742"/>
    </source>
</evidence>
<comment type="subcellular location">
    <subcellularLocation>
        <location evidence="1">Cell membrane</location>
        <topology evidence="1">Multi-pass membrane protein</topology>
    </subcellularLocation>
</comment>
<feature type="transmembrane region" description="Helical" evidence="6">
    <location>
        <begin position="321"/>
        <end position="343"/>
    </location>
</feature>
<protein>
    <recommendedName>
        <fullName evidence="7">ABC3 transporter permease C-terminal domain-containing protein</fullName>
    </recommendedName>
</protein>
<evidence type="ECO:0000256" key="1">
    <source>
        <dbReference type="ARBA" id="ARBA00004651"/>
    </source>
</evidence>
<evidence type="ECO:0000259" key="7">
    <source>
        <dbReference type="Pfam" id="PF02687"/>
    </source>
</evidence>
<evidence type="ECO:0000256" key="4">
    <source>
        <dbReference type="ARBA" id="ARBA00022989"/>
    </source>
</evidence>
<keyword evidence="2" id="KW-1003">Cell membrane</keyword>
<feature type="transmembrane region" description="Helical" evidence="6">
    <location>
        <begin position="472"/>
        <end position="492"/>
    </location>
</feature>
<organism evidence="8 9">
    <name type="scientific">Amnibacterium setariae</name>
    <dbReference type="NCBI Taxonomy" id="2306585"/>
    <lineage>
        <taxon>Bacteria</taxon>
        <taxon>Bacillati</taxon>
        <taxon>Actinomycetota</taxon>
        <taxon>Actinomycetes</taxon>
        <taxon>Micrococcales</taxon>
        <taxon>Microbacteriaceae</taxon>
        <taxon>Amnibacterium</taxon>
    </lineage>
</organism>
<feature type="transmembrane region" description="Helical" evidence="6">
    <location>
        <begin position="512"/>
        <end position="538"/>
    </location>
</feature>
<dbReference type="EMBL" id="QXTG01000002">
    <property type="protein sequence ID" value="RIX28148.1"/>
    <property type="molecule type" value="Genomic_DNA"/>
</dbReference>
<dbReference type="Pfam" id="PF02687">
    <property type="entry name" value="FtsX"/>
    <property type="match status" value="1"/>
</dbReference>
<feature type="transmembrane region" description="Helical" evidence="6">
    <location>
        <begin position="394"/>
        <end position="414"/>
    </location>
</feature>
<dbReference type="AlphaFoldDB" id="A0A3A1TX17"/>
<evidence type="ECO:0000256" key="3">
    <source>
        <dbReference type="ARBA" id="ARBA00022692"/>
    </source>
</evidence>
<dbReference type="GO" id="GO:0005886">
    <property type="term" value="C:plasma membrane"/>
    <property type="evidence" value="ECO:0007669"/>
    <property type="project" value="UniProtKB-SubCell"/>
</dbReference>
<dbReference type="InterPro" id="IPR003838">
    <property type="entry name" value="ABC3_permease_C"/>
</dbReference>
<keyword evidence="4 6" id="KW-1133">Transmembrane helix</keyword>
<feature type="transmembrane region" description="Helical" evidence="6">
    <location>
        <begin position="843"/>
        <end position="864"/>
    </location>
</feature>